<dbReference type="EMBL" id="DF238840">
    <property type="protein sequence ID" value="GAF26500.1"/>
    <property type="molecule type" value="Genomic_DNA"/>
</dbReference>
<dbReference type="InterPro" id="IPR006305">
    <property type="entry name" value="FliQ"/>
</dbReference>
<reference evidence="10" key="1">
    <citation type="journal article" date="2014" name="Gene">
        <title>Genome-guided analysis of transformation efficiency and carbon dioxide assimilation by Moorella thermoacetica Y72.</title>
        <authorList>
            <person name="Tsukahara K."/>
            <person name="Kita A."/>
            <person name="Nakashimada Y."/>
            <person name="Hoshino T."/>
            <person name="Murakami K."/>
        </authorList>
    </citation>
    <scope>NUCLEOTIDE SEQUENCE [LARGE SCALE GENOMIC DNA]</scope>
    <source>
        <strain evidence="10">Y72</strain>
    </source>
</reference>
<organism evidence="10">
    <name type="scientific">Moorella thermoacetica Y72</name>
    <dbReference type="NCBI Taxonomy" id="1325331"/>
    <lineage>
        <taxon>Bacteria</taxon>
        <taxon>Bacillati</taxon>
        <taxon>Bacillota</taxon>
        <taxon>Clostridia</taxon>
        <taxon>Neomoorellales</taxon>
        <taxon>Neomoorellaceae</taxon>
        <taxon>Neomoorella</taxon>
    </lineage>
</organism>
<name>A0A0S6UE58_NEOTH</name>
<dbReference type="GO" id="GO:0044780">
    <property type="term" value="P:bacterial-type flagellum assembly"/>
    <property type="evidence" value="ECO:0007669"/>
    <property type="project" value="InterPro"/>
</dbReference>
<dbReference type="Pfam" id="PF01313">
    <property type="entry name" value="Bac_export_3"/>
    <property type="match status" value="1"/>
</dbReference>
<evidence type="ECO:0000313" key="10">
    <source>
        <dbReference type="EMBL" id="GAF26500.1"/>
    </source>
</evidence>
<dbReference type="GO" id="GO:0005886">
    <property type="term" value="C:plasma membrane"/>
    <property type="evidence" value="ECO:0007669"/>
    <property type="project" value="UniProtKB-SubCell"/>
</dbReference>
<dbReference type="GO" id="GO:0009425">
    <property type="term" value="C:bacterial-type flagellum basal body"/>
    <property type="evidence" value="ECO:0007669"/>
    <property type="project" value="UniProtKB-SubCell"/>
</dbReference>
<keyword evidence="6 9" id="KW-1133">Transmembrane helix</keyword>
<dbReference type="AlphaFoldDB" id="A0A0S6UE58"/>
<evidence type="ECO:0000256" key="2">
    <source>
        <dbReference type="ARBA" id="ARBA00006156"/>
    </source>
</evidence>
<dbReference type="RefSeq" id="WP_025774218.1">
    <property type="nucleotide sequence ID" value="NZ_DF238840.1"/>
</dbReference>
<evidence type="ECO:0000256" key="7">
    <source>
        <dbReference type="ARBA" id="ARBA00023136"/>
    </source>
</evidence>
<comment type="similarity">
    <text evidence="2 9">Belongs to the FliQ/MopD/SpaQ family.</text>
</comment>
<dbReference type="NCBIfam" id="TIGR01402">
    <property type="entry name" value="fliQ"/>
    <property type="match status" value="1"/>
</dbReference>
<sequence length="89" mass="9520">MTQEFVIHLAREALTTALLLAAPALGLSLLVGVGISILQATTQIQEQTLTFVPKIIAVILGMLLLGSWMLNTLIQFTTDIFGNLGSLVK</sequence>
<proteinExistence type="inferred from homology"/>
<dbReference type="InterPro" id="IPR002191">
    <property type="entry name" value="Bac_export_3"/>
</dbReference>
<keyword evidence="5 9" id="KW-0812">Transmembrane</keyword>
<dbReference type="PRINTS" id="PR00952">
    <property type="entry name" value="TYPE3IMQPROT"/>
</dbReference>
<dbReference type="PANTHER" id="PTHR34040">
    <property type="entry name" value="FLAGELLAR BIOSYNTHETIC PROTEIN FLIQ"/>
    <property type="match status" value="1"/>
</dbReference>
<comment type="function">
    <text evidence="9">Role in flagellar biosynthesis.</text>
</comment>
<accession>A0A0S6UE58</accession>
<gene>
    <name evidence="9" type="primary">fliQ</name>
    <name evidence="10" type="ORF">MTY_1840</name>
</gene>
<dbReference type="PANTHER" id="PTHR34040:SF2">
    <property type="entry name" value="FLAGELLAR BIOSYNTHETIC PROTEIN FLIQ"/>
    <property type="match status" value="1"/>
</dbReference>
<keyword evidence="10" id="KW-0969">Cilium</keyword>
<feature type="transmembrane region" description="Helical" evidence="9">
    <location>
        <begin position="51"/>
        <end position="70"/>
    </location>
</feature>
<evidence type="ECO:0000256" key="6">
    <source>
        <dbReference type="ARBA" id="ARBA00022989"/>
    </source>
</evidence>
<keyword evidence="10" id="KW-0282">Flagellum</keyword>
<keyword evidence="4 9" id="KW-1003">Cell membrane</keyword>
<dbReference type="Proteomes" id="UP000063718">
    <property type="component" value="Unassembled WGS sequence"/>
</dbReference>
<keyword evidence="8 9" id="KW-0975">Bacterial flagellum</keyword>
<evidence type="ECO:0000256" key="4">
    <source>
        <dbReference type="ARBA" id="ARBA00022475"/>
    </source>
</evidence>
<dbReference type="PIRSF" id="PIRSF004669">
    <property type="entry name" value="FliQ"/>
    <property type="match status" value="1"/>
</dbReference>
<comment type="subcellular location">
    <subcellularLocation>
        <location evidence="1 9">Cell membrane</location>
        <topology evidence="1">Multi-pass membrane protein</topology>
    </subcellularLocation>
    <subcellularLocation>
        <location evidence="9">Bacterial flagellum basal body</location>
    </subcellularLocation>
</comment>
<evidence type="ECO:0000256" key="5">
    <source>
        <dbReference type="ARBA" id="ARBA00022692"/>
    </source>
</evidence>
<protein>
    <recommendedName>
        <fullName evidence="3 9">Flagellar biosynthetic protein FliQ</fullName>
    </recommendedName>
</protein>
<evidence type="ECO:0000256" key="8">
    <source>
        <dbReference type="ARBA" id="ARBA00023143"/>
    </source>
</evidence>
<dbReference type="GO" id="GO:0009306">
    <property type="term" value="P:protein secretion"/>
    <property type="evidence" value="ECO:0007669"/>
    <property type="project" value="InterPro"/>
</dbReference>
<keyword evidence="7 9" id="KW-0472">Membrane</keyword>
<keyword evidence="10" id="KW-0966">Cell projection</keyword>
<evidence type="ECO:0000256" key="1">
    <source>
        <dbReference type="ARBA" id="ARBA00004651"/>
    </source>
</evidence>
<evidence type="ECO:0000256" key="3">
    <source>
        <dbReference type="ARBA" id="ARBA00021718"/>
    </source>
</evidence>
<feature type="transmembrane region" description="Helical" evidence="9">
    <location>
        <begin position="20"/>
        <end position="39"/>
    </location>
</feature>
<evidence type="ECO:0000256" key="9">
    <source>
        <dbReference type="RuleBase" id="RU364090"/>
    </source>
</evidence>